<name>A0A5B9E8K3_9BACT</name>
<dbReference type="InterPro" id="IPR052701">
    <property type="entry name" value="GAG_Ulvan_Degrading_Sulfatases"/>
</dbReference>
<dbReference type="InterPro" id="IPR006311">
    <property type="entry name" value="TAT_signal"/>
</dbReference>
<proteinExistence type="inferred from homology"/>
<evidence type="ECO:0000256" key="2">
    <source>
        <dbReference type="ARBA" id="ARBA00022801"/>
    </source>
</evidence>
<dbReference type="AlphaFoldDB" id="A0A5B9E8K3"/>
<dbReference type="PROSITE" id="PS00523">
    <property type="entry name" value="SULFATASE_1"/>
    <property type="match status" value="1"/>
</dbReference>
<dbReference type="PANTHER" id="PTHR43751">
    <property type="entry name" value="SULFATASE"/>
    <property type="match status" value="1"/>
</dbReference>
<feature type="domain" description="Sulfatase N-terminal" evidence="4">
    <location>
        <begin position="34"/>
        <end position="403"/>
    </location>
</feature>
<evidence type="ECO:0000256" key="3">
    <source>
        <dbReference type="SAM" id="SignalP"/>
    </source>
</evidence>
<keyword evidence="5" id="KW-0808">Transferase</keyword>
<dbReference type="EMBL" id="CP042806">
    <property type="protein sequence ID" value="QEE26801.1"/>
    <property type="molecule type" value="Genomic_DNA"/>
</dbReference>
<dbReference type="OrthoDB" id="9762324at2"/>
<dbReference type="Pfam" id="PF00884">
    <property type="entry name" value="Sulfatase"/>
    <property type="match status" value="1"/>
</dbReference>
<keyword evidence="2 5" id="KW-0378">Hydrolase</keyword>
<dbReference type="InterPro" id="IPR017850">
    <property type="entry name" value="Alkaline_phosphatase_core_sf"/>
</dbReference>
<dbReference type="PANTHER" id="PTHR43751:SF6">
    <property type="entry name" value="N-ACETYLGALACTOSAMINE-6-O-SULFATASE"/>
    <property type="match status" value="1"/>
</dbReference>
<dbReference type="GO" id="GO:0016740">
    <property type="term" value="F:transferase activity"/>
    <property type="evidence" value="ECO:0007669"/>
    <property type="project" value="UniProtKB-KW"/>
</dbReference>
<evidence type="ECO:0000259" key="4">
    <source>
        <dbReference type="Pfam" id="PF00884"/>
    </source>
</evidence>
<organism evidence="5 6">
    <name type="scientific">Terriglobus albidus</name>
    <dbReference type="NCBI Taxonomy" id="1592106"/>
    <lineage>
        <taxon>Bacteria</taxon>
        <taxon>Pseudomonadati</taxon>
        <taxon>Acidobacteriota</taxon>
        <taxon>Terriglobia</taxon>
        <taxon>Terriglobales</taxon>
        <taxon>Acidobacteriaceae</taxon>
        <taxon>Terriglobus</taxon>
    </lineage>
</organism>
<sequence length="523" mass="57227">MRMDRRQLLQLLALSGAGAATARGFSAPVRKRPPNIVVILSDDVGYGDVGCYGANDVKTPHIDELAKDGLRFTNAHCDAATCTPSRYALLTGSYAWRRDGIQVLPGDAKLLIHPDQPTIASILKKAGYRTGLVGKWHIGLGSGTIDWNTAIEPGPCEVGFDEAFFFAATADRVPTVYIHDHNVVGLDPTDPIKVSYRAKIGNEPTGKENPDLLKMKLSEGHDGTIVDGVSRIGFMTGGKSARWTDENMAATFTDKAVQFIETNRDQPFFLYFTPSDIHVPRMPNEQFANQNTCGIRCDVLNELDWSVGRIIDKLKSLHLEEDTIVIFSSDNGPVVNDGYDDGADHHTDSHPPAGPWRGGKYTITEGGTRIPFIVRWKGNVKPGVSDALISQLDLTASLSELAGTRVPQSAAGDSQNVLPALLGRSKIGRQSLVEEAQCLALIEGDWKLIDRAQRPGTTPQPKGRYIPDTILGDAPRETPPQSAIELYNLKADPHEMHNVADQHPEIVTRMKRKLADIRSRQPH</sequence>
<reference evidence="5 6" key="1">
    <citation type="submission" date="2019-08" db="EMBL/GenBank/DDBJ databases">
        <title>Complete genome sequence of Terriglobus albidus strain ORNL.</title>
        <authorList>
            <person name="Podar M."/>
        </authorList>
    </citation>
    <scope>NUCLEOTIDE SEQUENCE [LARGE SCALE GENOMIC DNA]</scope>
    <source>
        <strain evidence="5 6">ORNL</strain>
    </source>
</reference>
<dbReference type="KEGG" id="talb:FTW19_01545"/>
<dbReference type="PROSITE" id="PS51318">
    <property type="entry name" value="TAT"/>
    <property type="match status" value="1"/>
</dbReference>
<evidence type="ECO:0000313" key="6">
    <source>
        <dbReference type="Proteomes" id="UP000321820"/>
    </source>
</evidence>
<feature type="chain" id="PRO_5022824772" evidence="3">
    <location>
        <begin position="23"/>
        <end position="523"/>
    </location>
</feature>
<keyword evidence="3" id="KW-0732">Signal</keyword>
<dbReference type="GO" id="GO:0016787">
    <property type="term" value="F:hydrolase activity"/>
    <property type="evidence" value="ECO:0007669"/>
    <property type="project" value="UniProtKB-KW"/>
</dbReference>
<dbReference type="InterPro" id="IPR024607">
    <property type="entry name" value="Sulfatase_CS"/>
</dbReference>
<dbReference type="Gene3D" id="3.30.1120.10">
    <property type="match status" value="1"/>
</dbReference>
<evidence type="ECO:0000256" key="1">
    <source>
        <dbReference type="ARBA" id="ARBA00008779"/>
    </source>
</evidence>
<dbReference type="CDD" id="cd16143">
    <property type="entry name" value="ARS_like"/>
    <property type="match status" value="1"/>
</dbReference>
<dbReference type="SUPFAM" id="SSF53649">
    <property type="entry name" value="Alkaline phosphatase-like"/>
    <property type="match status" value="1"/>
</dbReference>
<comment type="similarity">
    <text evidence="1">Belongs to the sulfatase family.</text>
</comment>
<protein>
    <submittedName>
        <fullName evidence="5">Sulfatase-like hydrolase/transferase</fullName>
    </submittedName>
</protein>
<feature type="signal peptide" evidence="3">
    <location>
        <begin position="1"/>
        <end position="22"/>
    </location>
</feature>
<keyword evidence="6" id="KW-1185">Reference proteome</keyword>
<evidence type="ECO:0000313" key="5">
    <source>
        <dbReference type="EMBL" id="QEE26801.1"/>
    </source>
</evidence>
<dbReference type="Proteomes" id="UP000321820">
    <property type="component" value="Chromosome"/>
</dbReference>
<dbReference type="Gene3D" id="3.40.720.10">
    <property type="entry name" value="Alkaline Phosphatase, subunit A"/>
    <property type="match status" value="1"/>
</dbReference>
<dbReference type="InterPro" id="IPR000917">
    <property type="entry name" value="Sulfatase_N"/>
</dbReference>
<accession>A0A5B9E8K3</accession>
<gene>
    <name evidence="5" type="ORF">FTW19_01545</name>
</gene>
<dbReference type="PROSITE" id="PS00149">
    <property type="entry name" value="SULFATASE_2"/>
    <property type="match status" value="1"/>
</dbReference>